<feature type="transmembrane region" description="Helical" evidence="6">
    <location>
        <begin position="85"/>
        <end position="107"/>
    </location>
</feature>
<feature type="transmembrane region" description="Helical" evidence="6">
    <location>
        <begin position="340"/>
        <end position="360"/>
    </location>
</feature>
<dbReference type="PANTHER" id="PTHR43791">
    <property type="entry name" value="PERMEASE-RELATED"/>
    <property type="match status" value="1"/>
</dbReference>
<accession>A0A1L0C0C6</accession>
<evidence type="ECO:0000256" key="6">
    <source>
        <dbReference type="SAM" id="Phobius"/>
    </source>
</evidence>
<dbReference type="GO" id="GO:0016020">
    <property type="term" value="C:membrane"/>
    <property type="evidence" value="ECO:0007669"/>
    <property type="project" value="UniProtKB-SubCell"/>
</dbReference>
<evidence type="ECO:0000313" key="7">
    <source>
        <dbReference type="EMBL" id="SGZ57055.1"/>
    </source>
</evidence>
<sequence length="487" mass="54084">MLSDKHIENNDAAGQVARAVRTTGFYTYAEEAKLLRKIDLRLMPLLILLHLFKNLDNNNIGFVAVMNKGTDSNILQELGFSRDQWAWNATVFYIPYIIFQFPSTLLFKVSTPRLHQCRMAFLWGTVTACQAAVTNKAGLLSLRFLLGAFEAGMYPGMLAQIVFWYRPDEVSVRFAIFGVLEALSSILTALIVYGLQFADGKGNLSGWQWVFLLEGLVTIICSIAFGLWQPNYPDDSHWLTEEEKAFLIARLPPGSPKTTDKKFVLSDVWGSLKKPITTYLMLIKMFQSLGSAGPNFWTPSLLSNLGFTAPKESPLITMPPLLLAVISGIFFSYLVDNTRISTPVLVTGSLTISIGCFIVLSIISNRGVIYGFVNLSIASLSANMAPVTAWMTLSLHGTTEVGFAFALADSLVQLGALTAPHMFQEKYAPLFSKPLIACIVFLFVALALSVVAWSADKDEIHHVLNEKRGKLQENRKNCHMKPIYKDE</sequence>
<dbReference type="InterPro" id="IPR011701">
    <property type="entry name" value="MFS"/>
</dbReference>
<feature type="transmembrane region" description="Helical" evidence="6">
    <location>
        <begin position="207"/>
        <end position="228"/>
    </location>
</feature>
<protein>
    <submittedName>
        <fullName evidence="7">CIC11C00000001183</fullName>
    </submittedName>
</protein>
<feature type="transmembrane region" description="Helical" evidence="6">
    <location>
        <begin position="315"/>
        <end position="334"/>
    </location>
</feature>
<feature type="transmembrane region" description="Helical" evidence="6">
    <location>
        <begin position="435"/>
        <end position="455"/>
    </location>
</feature>
<comment type="subcellular location">
    <subcellularLocation>
        <location evidence="1">Membrane</location>
        <topology evidence="1">Multi-pass membrane protein</topology>
    </subcellularLocation>
</comment>
<dbReference type="Gene3D" id="1.20.1250.20">
    <property type="entry name" value="MFS general substrate transporter like domains"/>
    <property type="match status" value="2"/>
</dbReference>
<dbReference type="Pfam" id="PF07690">
    <property type="entry name" value="MFS_1"/>
    <property type="match status" value="1"/>
</dbReference>
<proteinExistence type="predicted"/>
<evidence type="ECO:0000256" key="1">
    <source>
        <dbReference type="ARBA" id="ARBA00004141"/>
    </source>
</evidence>
<dbReference type="GO" id="GO:0022857">
    <property type="term" value="F:transmembrane transporter activity"/>
    <property type="evidence" value="ECO:0007669"/>
    <property type="project" value="InterPro"/>
</dbReference>
<keyword evidence="3 6" id="KW-0812">Transmembrane</keyword>
<evidence type="ECO:0000256" key="2">
    <source>
        <dbReference type="ARBA" id="ARBA00022448"/>
    </source>
</evidence>
<keyword evidence="4 6" id="KW-1133">Transmembrane helix</keyword>
<feature type="transmembrane region" description="Helical" evidence="6">
    <location>
        <begin position="144"/>
        <end position="165"/>
    </location>
</feature>
<feature type="transmembrane region" description="Helical" evidence="6">
    <location>
        <begin position="367"/>
        <end position="391"/>
    </location>
</feature>
<evidence type="ECO:0000256" key="3">
    <source>
        <dbReference type="ARBA" id="ARBA00022692"/>
    </source>
</evidence>
<evidence type="ECO:0000256" key="4">
    <source>
        <dbReference type="ARBA" id="ARBA00022989"/>
    </source>
</evidence>
<organism evidence="7 8">
    <name type="scientific">Sungouiella intermedia</name>
    <dbReference type="NCBI Taxonomy" id="45354"/>
    <lineage>
        <taxon>Eukaryota</taxon>
        <taxon>Fungi</taxon>
        <taxon>Dikarya</taxon>
        <taxon>Ascomycota</taxon>
        <taxon>Saccharomycotina</taxon>
        <taxon>Pichiomycetes</taxon>
        <taxon>Metschnikowiaceae</taxon>
        <taxon>Sungouiella</taxon>
    </lineage>
</organism>
<reference evidence="7 8" key="1">
    <citation type="submission" date="2016-10" db="EMBL/GenBank/DDBJ databases">
        <authorList>
            <person name="de Groot N.N."/>
        </authorList>
    </citation>
    <scope>NUCLEOTIDE SEQUENCE [LARGE SCALE GENOMIC DNA]</scope>
    <source>
        <strain evidence="7 8">PYCC 4715</strain>
    </source>
</reference>
<dbReference type="Proteomes" id="UP000182259">
    <property type="component" value="Chromosome V"/>
</dbReference>
<keyword evidence="2" id="KW-0813">Transport</keyword>
<feature type="transmembrane region" description="Helical" evidence="6">
    <location>
        <begin position="119"/>
        <end position="138"/>
    </location>
</feature>
<feature type="transmembrane region" description="Helical" evidence="6">
    <location>
        <begin position="172"/>
        <end position="195"/>
    </location>
</feature>
<dbReference type="SUPFAM" id="SSF103473">
    <property type="entry name" value="MFS general substrate transporter"/>
    <property type="match status" value="1"/>
</dbReference>
<feature type="transmembrane region" description="Helical" evidence="6">
    <location>
        <begin position="403"/>
        <end position="423"/>
    </location>
</feature>
<dbReference type="PANTHER" id="PTHR43791:SF51">
    <property type="entry name" value="MAJOR FACILITATOR SUPERFAMILY (MFS) PROFILE DOMAIN-CONTAINING PROTEIN"/>
    <property type="match status" value="1"/>
</dbReference>
<dbReference type="EMBL" id="LT635768">
    <property type="protein sequence ID" value="SGZ57055.1"/>
    <property type="molecule type" value="Genomic_DNA"/>
</dbReference>
<keyword evidence="5 6" id="KW-0472">Membrane</keyword>
<evidence type="ECO:0000313" key="8">
    <source>
        <dbReference type="Proteomes" id="UP000182259"/>
    </source>
</evidence>
<dbReference type="AlphaFoldDB" id="A0A1L0C0C6"/>
<gene>
    <name evidence="7" type="ORF">SAMEA4029009_CIC11G00000001183</name>
</gene>
<evidence type="ECO:0000256" key="5">
    <source>
        <dbReference type="ARBA" id="ARBA00023136"/>
    </source>
</evidence>
<name>A0A1L0C0C6_9ASCO</name>
<dbReference type="InterPro" id="IPR036259">
    <property type="entry name" value="MFS_trans_sf"/>
</dbReference>